<evidence type="ECO:0000313" key="3">
    <source>
        <dbReference type="EMBL" id="KAF2679684.1"/>
    </source>
</evidence>
<evidence type="ECO:0000313" key="4">
    <source>
        <dbReference type="Proteomes" id="UP000799291"/>
    </source>
</evidence>
<reference evidence="3" key="1">
    <citation type="journal article" date="2020" name="Stud. Mycol.">
        <title>101 Dothideomycetes genomes: a test case for predicting lifestyles and emergence of pathogens.</title>
        <authorList>
            <person name="Haridas S."/>
            <person name="Albert R."/>
            <person name="Binder M."/>
            <person name="Bloem J."/>
            <person name="Labutti K."/>
            <person name="Salamov A."/>
            <person name="Andreopoulos B."/>
            <person name="Baker S."/>
            <person name="Barry K."/>
            <person name="Bills G."/>
            <person name="Bluhm B."/>
            <person name="Cannon C."/>
            <person name="Castanera R."/>
            <person name="Culley D."/>
            <person name="Daum C."/>
            <person name="Ezra D."/>
            <person name="Gonzalez J."/>
            <person name="Henrissat B."/>
            <person name="Kuo A."/>
            <person name="Liang C."/>
            <person name="Lipzen A."/>
            <person name="Lutzoni F."/>
            <person name="Magnuson J."/>
            <person name="Mondo S."/>
            <person name="Nolan M."/>
            <person name="Ohm R."/>
            <person name="Pangilinan J."/>
            <person name="Park H.-J."/>
            <person name="Ramirez L."/>
            <person name="Alfaro M."/>
            <person name="Sun H."/>
            <person name="Tritt A."/>
            <person name="Yoshinaga Y."/>
            <person name="Zwiers L.-H."/>
            <person name="Turgeon B."/>
            <person name="Goodwin S."/>
            <person name="Spatafora J."/>
            <person name="Crous P."/>
            <person name="Grigoriev I."/>
        </authorList>
    </citation>
    <scope>NUCLEOTIDE SEQUENCE</scope>
    <source>
        <strain evidence="3">CBS 122367</strain>
    </source>
</reference>
<organism evidence="3 4">
    <name type="scientific">Lentithecium fluviatile CBS 122367</name>
    <dbReference type="NCBI Taxonomy" id="1168545"/>
    <lineage>
        <taxon>Eukaryota</taxon>
        <taxon>Fungi</taxon>
        <taxon>Dikarya</taxon>
        <taxon>Ascomycota</taxon>
        <taxon>Pezizomycotina</taxon>
        <taxon>Dothideomycetes</taxon>
        <taxon>Pleosporomycetidae</taxon>
        <taxon>Pleosporales</taxon>
        <taxon>Massarineae</taxon>
        <taxon>Lentitheciaceae</taxon>
        <taxon>Lentithecium</taxon>
    </lineage>
</organism>
<keyword evidence="2" id="KW-1133">Transmembrane helix</keyword>
<evidence type="ECO:0000256" key="1">
    <source>
        <dbReference type="SAM" id="MobiDB-lite"/>
    </source>
</evidence>
<protein>
    <submittedName>
        <fullName evidence="3">Uncharacterized protein</fullName>
    </submittedName>
</protein>
<keyword evidence="4" id="KW-1185">Reference proteome</keyword>
<feature type="transmembrane region" description="Helical" evidence="2">
    <location>
        <begin position="46"/>
        <end position="63"/>
    </location>
</feature>
<dbReference type="Proteomes" id="UP000799291">
    <property type="component" value="Unassembled WGS sequence"/>
</dbReference>
<sequence length="68" mass="7139">MNHGLISEQPKSASSAKTADAARAQESADTPQKDPRVNADLFDDRVAQAALFGTLAAMMVMVYKAGTA</sequence>
<proteinExistence type="predicted"/>
<evidence type="ECO:0000256" key="2">
    <source>
        <dbReference type="SAM" id="Phobius"/>
    </source>
</evidence>
<feature type="region of interest" description="Disordered" evidence="1">
    <location>
        <begin position="1"/>
        <end position="39"/>
    </location>
</feature>
<accession>A0A6G1IN58</accession>
<keyword evidence="2" id="KW-0472">Membrane</keyword>
<feature type="compositionally biased region" description="Low complexity" evidence="1">
    <location>
        <begin position="12"/>
        <end position="24"/>
    </location>
</feature>
<gene>
    <name evidence="3" type="ORF">K458DRAFT_422014</name>
</gene>
<dbReference type="EMBL" id="MU005601">
    <property type="protein sequence ID" value="KAF2679684.1"/>
    <property type="molecule type" value="Genomic_DNA"/>
</dbReference>
<dbReference type="AlphaFoldDB" id="A0A6G1IN58"/>
<keyword evidence="2" id="KW-0812">Transmembrane</keyword>
<name>A0A6G1IN58_9PLEO</name>